<keyword evidence="1" id="KW-1133">Transmembrane helix</keyword>
<evidence type="ECO:0008006" key="5">
    <source>
        <dbReference type="Google" id="ProtNLM"/>
    </source>
</evidence>
<protein>
    <recommendedName>
        <fullName evidence="5">Ferrochelatase</fullName>
    </recommendedName>
</protein>
<comment type="caution">
    <text evidence="3">The sequence shown here is derived from an EMBL/GenBank/DDBJ whole genome shotgun (WGS) entry which is preliminary data.</text>
</comment>
<feature type="transmembrane region" description="Helical" evidence="1">
    <location>
        <begin position="43"/>
        <end position="63"/>
    </location>
</feature>
<dbReference type="AlphaFoldDB" id="A0A4S4N937"/>
<evidence type="ECO:0000256" key="1">
    <source>
        <dbReference type="SAM" id="Phobius"/>
    </source>
</evidence>
<evidence type="ECO:0000313" key="3">
    <source>
        <dbReference type="EMBL" id="THH35085.1"/>
    </source>
</evidence>
<keyword evidence="1" id="KW-0812">Transmembrane</keyword>
<dbReference type="EMBL" id="SRKY01000004">
    <property type="protein sequence ID" value="THH35085.1"/>
    <property type="molecule type" value="Genomic_DNA"/>
</dbReference>
<keyword evidence="2" id="KW-0732">Signal</keyword>
<evidence type="ECO:0000256" key="2">
    <source>
        <dbReference type="SAM" id="SignalP"/>
    </source>
</evidence>
<proteinExistence type="predicted"/>
<sequence>MKYALATVAALALAAPAFAEEAKTPASKPVVSTQGSGLLAGGLGVGASVGLVAALALVTVAAASSDSSSASGT</sequence>
<name>A0A4S4N937_9RHOB</name>
<organism evidence="3 4">
    <name type="scientific">Aliishimia ponticola</name>
    <dbReference type="NCBI Taxonomy" id="2499833"/>
    <lineage>
        <taxon>Bacteria</taxon>
        <taxon>Pseudomonadati</taxon>
        <taxon>Pseudomonadota</taxon>
        <taxon>Alphaproteobacteria</taxon>
        <taxon>Rhodobacterales</taxon>
        <taxon>Paracoccaceae</taxon>
        <taxon>Aliishimia</taxon>
    </lineage>
</organism>
<gene>
    <name evidence="3" type="ORF">E4Z66_14740</name>
</gene>
<keyword evidence="4" id="KW-1185">Reference proteome</keyword>
<dbReference type="RefSeq" id="WP_136463818.1">
    <property type="nucleotide sequence ID" value="NZ_SRKY01000004.1"/>
</dbReference>
<feature type="signal peptide" evidence="2">
    <location>
        <begin position="1"/>
        <end position="19"/>
    </location>
</feature>
<evidence type="ECO:0000313" key="4">
    <source>
        <dbReference type="Proteomes" id="UP000306602"/>
    </source>
</evidence>
<keyword evidence="1" id="KW-0472">Membrane</keyword>
<reference evidence="3 4" key="1">
    <citation type="submission" date="2019-04" db="EMBL/GenBank/DDBJ databases">
        <title>Shimia ponticola sp. nov., isolated from seawater.</title>
        <authorList>
            <person name="Kim Y.-O."/>
            <person name="Yoon J.-H."/>
        </authorList>
    </citation>
    <scope>NUCLEOTIDE SEQUENCE [LARGE SCALE GENOMIC DNA]</scope>
    <source>
        <strain evidence="3 4">MYP11</strain>
    </source>
</reference>
<feature type="chain" id="PRO_5020449220" description="Ferrochelatase" evidence="2">
    <location>
        <begin position="20"/>
        <end position="73"/>
    </location>
</feature>
<dbReference type="Proteomes" id="UP000306602">
    <property type="component" value="Unassembled WGS sequence"/>
</dbReference>
<accession>A0A4S4N937</accession>